<evidence type="ECO:0000313" key="2">
    <source>
        <dbReference type="Proteomes" id="UP000790377"/>
    </source>
</evidence>
<keyword evidence="2" id="KW-1185">Reference proteome</keyword>
<gene>
    <name evidence="1" type="ORF">BJ138DRAFT_1178497</name>
</gene>
<sequence>MLNKAFLVLLAVATAVLGEEIQWYTTRSCSGSSSLDYRNVACNTCNNPDGDWYAVEVTGIGSGQQVTVHNQHGCTSGSVVGQQYGDLCMVAGNTALRSVYVSC</sequence>
<name>A0ACB8AJW8_9AGAM</name>
<proteinExistence type="predicted"/>
<reference evidence="1" key="1">
    <citation type="journal article" date="2021" name="New Phytol.">
        <title>Evolutionary innovations through gain and loss of genes in the ectomycorrhizal Boletales.</title>
        <authorList>
            <person name="Wu G."/>
            <person name="Miyauchi S."/>
            <person name="Morin E."/>
            <person name="Kuo A."/>
            <person name="Drula E."/>
            <person name="Varga T."/>
            <person name="Kohler A."/>
            <person name="Feng B."/>
            <person name="Cao Y."/>
            <person name="Lipzen A."/>
            <person name="Daum C."/>
            <person name="Hundley H."/>
            <person name="Pangilinan J."/>
            <person name="Johnson J."/>
            <person name="Barry K."/>
            <person name="LaButti K."/>
            <person name="Ng V."/>
            <person name="Ahrendt S."/>
            <person name="Min B."/>
            <person name="Choi I.G."/>
            <person name="Park H."/>
            <person name="Plett J.M."/>
            <person name="Magnuson J."/>
            <person name="Spatafora J.W."/>
            <person name="Nagy L.G."/>
            <person name="Henrissat B."/>
            <person name="Grigoriev I.V."/>
            <person name="Yang Z.L."/>
            <person name="Xu J."/>
            <person name="Martin F.M."/>
        </authorList>
    </citation>
    <scope>NUCLEOTIDE SEQUENCE</scope>
    <source>
        <strain evidence="1">ATCC 28755</strain>
    </source>
</reference>
<protein>
    <submittedName>
        <fullName evidence="1">Asparaginase</fullName>
    </submittedName>
</protein>
<dbReference type="Proteomes" id="UP000790377">
    <property type="component" value="Unassembled WGS sequence"/>
</dbReference>
<comment type="caution">
    <text evidence="1">The sequence shown here is derived from an EMBL/GenBank/DDBJ whole genome shotgun (WGS) entry which is preliminary data.</text>
</comment>
<evidence type="ECO:0000313" key="1">
    <source>
        <dbReference type="EMBL" id="KAH7912857.1"/>
    </source>
</evidence>
<dbReference type="EMBL" id="MU267642">
    <property type="protein sequence ID" value="KAH7912857.1"/>
    <property type="molecule type" value="Genomic_DNA"/>
</dbReference>
<accession>A0ACB8AJW8</accession>
<organism evidence="1 2">
    <name type="scientific">Hygrophoropsis aurantiaca</name>
    <dbReference type="NCBI Taxonomy" id="72124"/>
    <lineage>
        <taxon>Eukaryota</taxon>
        <taxon>Fungi</taxon>
        <taxon>Dikarya</taxon>
        <taxon>Basidiomycota</taxon>
        <taxon>Agaricomycotina</taxon>
        <taxon>Agaricomycetes</taxon>
        <taxon>Agaricomycetidae</taxon>
        <taxon>Boletales</taxon>
        <taxon>Coniophorineae</taxon>
        <taxon>Hygrophoropsidaceae</taxon>
        <taxon>Hygrophoropsis</taxon>
    </lineage>
</organism>